<sequence length="90" mass="10525">MAPKIGLVPYHVVTLDALARLLPWRTVSRYTTRCLAAAAFLVLEEWHFQATVFNLWPVTLRFETKQHKNVSISKERICTSSSKKRRKRKK</sequence>
<keyword evidence="2" id="KW-1185">Reference proteome</keyword>
<reference evidence="1" key="2">
    <citation type="submission" date="2018-05" db="EMBL/GenBank/DDBJ databases">
        <title>OpunRS2 (Oryza punctata Reference Sequence Version 2).</title>
        <authorList>
            <person name="Zhang J."/>
            <person name="Kudrna D."/>
            <person name="Lee S."/>
            <person name="Talag J."/>
            <person name="Welchert J."/>
            <person name="Wing R.A."/>
        </authorList>
    </citation>
    <scope>NUCLEOTIDE SEQUENCE [LARGE SCALE GENOMIC DNA]</scope>
</reference>
<dbReference type="EnsemblPlants" id="OPUNC02G26600.1">
    <property type="protein sequence ID" value="OPUNC02G26600.1"/>
    <property type="gene ID" value="OPUNC02G26600"/>
</dbReference>
<proteinExistence type="predicted"/>
<name>A0A0E0K3Z0_ORYPU</name>
<protein>
    <submittedName>
        <fullName evidence="1">Uncharacterized protein</fullName>
    </submittedName>
</protein>
<dbReference type="AlphaFoldDB" id="A0A0E0K3Z0"/>
<dbReference type="Proteomes" id="UP000026962">
    <property type="component" value="Chromosome 2"/>
</dbReference>
<reference evidence="1" key="1">
    <citation type="submission" date="2015-04" db="UniProtKB">
        <authorList>
            <consortium name="EnsemblPlants"/>
        </authorList>
    </citation>
    <scope>IDENTIFICATION</scope>
</reference>
<dbReference type="HOGENOM" id="CLU_2444668_0_0_1"/>
<accession>A0A0E0K3Z0</accession>
<dbReference type="Gramene" id="OPUNC02G26600.1">
    <property type="protein sequence ID" value="OPUNC02G26600.1"/>
    <property type="gene ID" value="OPUNC02G26600"/>
</dbReference>
<organism evidence="1">
    <name type="scientific">Oryza punctata</name>
    <name type="common">Red rice</name>
    <dbReference type="NCBI Taxonomy" id="4537"/>
    <lineage>
        <taxon>Eukaryota</taxon>
        <taxon>Viridiplantae</taxon>
        <taxon>Streptophyta</taxon>
        <taxon>Embryophyta</taxon>
        <taxon>Tracheophyta</taxon>
        <taxon>Spermatophyta</taxon>
        <taxon>Magnoliopsida</taxon>
        <taxon>Liliopsida</taxon>
        <taxon>Poales</taxon>
        <taxon>Poaceae</taxon>
        <taxon>BOP clade</taxon>
        <taxon>Oryzoideae</taxon>
        <taxon>Oryzeae</taxon>
        <taxon>Oryzinae</taxon>
        <taxon>Oryza</taxon>
    </lineage>
</organism>
<evidence type="ECO:0000313" key="2">
    <source>
        <dbReference type="Proteomes" id="UP000026962"/>
    </source>
</evidence>
<evidence type="ECO:0000313" key="1">
    <source>
        <dbReference type="EnsemblPlants" id="OPUNC02G26600.1"/>
    </source>
</evidence>